<dbReference type="OrthoDB" id="9793824at2"/>
<keyword evidence="5 7" id="KW-0472">Membrane</keyword>
<dbReference type="KEGG" id="abac:LuPra_04231"/>
<keyword evidence="10" id="KW-1185">Reference proteome</keyword>
<dbReference type="STRING" id="1855912.LuPra_04231"/>
<evidence type="ECO:0000256" key="2">
    <source>
        <dbReference type="ARBA" id="ARBA00022475"/>
    </source>
</evidence>
<feature type="transmembrane region" description="Helical" evidence="7">
    <location>
        <begin position="193"/>
        <end position="217"/>
    </location>
</feature>
<dbReference type="Pfam" id="PF06271">
    <property type="entry name" value="RDD"/>
    <property type="match status" value="1"/>
</dbReference>
<dbReference type="PANTHER" id="PTHR36115">
    <property type="entry name" value="PROLINE-RICH ANTIGEN HOMOLOG-RELATED"/>
    <property type="match status" value="1"/>
</dbReference>
<keyword evidence="4 7" id="KW-1133">Transmembrane helix</keyword>
<comment type="subcellular location">
    <subcellularLocation>
        <location evidence="1">Cell membrane</location>
        <topology evidence="1">Multi-pass membrane protein</topology>
    </subcellularLocation>
</comment>
<evidence type="ECO:0000256" key="6">
    <source>
        <dbReference type="SAM" id="MobiDB-lite"/>
    </source>
</evidence>
<evidence type="ECO:0000313" key="9">
    <source>
        <dbReference type="EMBL" id="AMY10987.1"/>
    </source>
</evidence>
<gene>
    <name evidence="9" type="ORF">LuPra_04231</name>
</gene>
<name>A0A143PQJ2_LUTPR</name>
<dbReference type="GO" id="GO:0005886">
    <property type="term" value="C:plasma membrane"/>
    <property type="evidence" value="ECO:0007669"/>
    <property type="project" value="UniProtKB-SubCell"/>
</dbReference>
<reference evidence="10" key="2">
    <citation type="submission" date="2016-04" db="EMBL/GenBank/DDBJ databases">
        <title>First Complete Genome Sequence of a Subdivision 6 Acidobacterium.</title>
        <authorList>
            <person name="Huang S."/>
            <person name="Vieira S."/>
            <person name="Bunk B."/>
            <person name="Riedel T."/>
            <person name="Sproeer C."/>
            <person name="Overmann J."/>
        </authorList>
    </citation>
    <scope>NUCLEOTIDE SEQUENCE [LARGE SCALE GENOMIC DNA]</scope>
    <source>
        <strain evidence="10">DSM 100886 HEG_-6_39</strain>
    </source>
</reference>
<keyword evidence="2" id="KW-1003">Cell membrane</keyword>
<dbReference type="InterPro" id="IPR010432">
    <property type="entry name" value="RDD"/>
</dbReference>
<dbReference type="AlphaFoldDB" id="A0A143PQJ2"/>
<proteinExistence type="predicted"/>
<dbReference type="EMBL" id="CP015136">
    <property type="protein sequence ID" value="AMY10987.1"/>
    <property type="molecule type" value="Genomic_DNA"/>
</dbReference>
<feature type="compositionally biased region" description="Basic and acidic residues" evidence="6">
    <location>
        <begin position="41"/>
        <end position="51"/>
    </location>
</feature>
<feature type="region of interest" description="Disordered" evidence="6">
    <location>
        <begin position="35"/>
        <end position="68"/>
    </location>
</feature>
<evidence type="ECO:0000256" key="4">
    <source>
        <dbReference type="ARBA" id="ARBA00022989"/>
    </source>
</evidence>
<evidence type="ECO:0000256" key="3">
    <source>
        <dbReference type="ARBA" id="ARBA00022692"/>
    </source>
</evidence>
<dbReference type="Proteomes" id="UP000076079">
    <property type="component" value="Chromosome"/>
</dbReference>
<feature type="transmembrane region" description="Helical" evidence="7">
    <location>
        <begin position="161"/>
        <end position="181"/>
    </location>
</feature>
<protein>
    <submittedName>
        <fullName evidence="9">RDD family protein</fullName>
    </submittedName>
</protein>
<feature type="transmembrane region" description="Helical" evidence="7">
    <location>
        <begin position="244"/>
        <end position="267"/>
    </location>
</feature>
<evidence type="ECO:0000256" key="7">
    <source>
        <dbReference type="SAM" id="Phobius"/>
    </source>
</evidence>
<accession>A0A143PQJ2</accession>
<dbReference type="RefSeq" id="WP_110172577.1">
    <property type="nucleotide sequence ID" value="NZ_CP015136.1"/>
</dbReference>
<reference evidence="9 10" key="1">
    <citation type="journal article" date="2016" name="Genome Announc.">
        <title>First Complete Genome Sequence of a Subdivision 6 Acidobacterium Strain.</title>
        <authorList>
            <person name="Huang S."/>
            <person name="Vieira S."/>
            <person name="Bunk B."/>
            <person name="Riedel T."/>
            <person name="Sproer C."/>
            <person name="Overmann J."/>
        </authorList>
    </citation>
    <scope>NUCLEOTIDE SEQUENCE [LARGE SCALE GENOMIC DNA]</scope>
    <source>
        <strain evidence="10">DSM 100886 HEG_-6_39</strain>
    </source>
</reference>
<keyword evidence="3 7" id="KW-0812">Transmembrane</keyword>
<dbReference type="InterPro" id="IPR051791">
    <property type="entry name" value="Pra-immunoreactive"/>
</dbReference>
<evidence type="ECO:0000259" key="8">
    <source>
        <dbReference type="Pfam" id="PF06271"/>
    </source>
</evidence>
<evidence type="ECO:0000256" key="5">
    <source>
        <dbReference type="ARBA" id="ARBA00023136"/>
    </source>
</evidence>
<evidence type="ECO:0000313" key="10">
    <source>
        <dbReference type="Proteomes" id="UP000076079"/>
    </source>
</evidence>
<organism evidence="9 10">
    <name type="scientific">Luteitalea pratensis</name>
    <dbReference type="NCBI Taxonomy" id="1855912"/>
    <lineage>
        <taxon>Bacteria</taxon>
        <taxon>Pseudomonadati</taxon>
        <taxon>Acidobacteriota</taxon>
        <taxon>Vicinamibacteria</taxon>
        <taxon>Vicinamibacterales</taxon>
        <taxon>Vicinamibacteraceae</taxon>
        <taxon>Luteitalea</taxon>
    </lineage>
</organism>
<evidence type="ECO:0000256" key="1">
    <source>
        <dbReference type="ARBA" id="ARBA00004651"/>
    </source>
</evidence>
<feature type="domain" description="RDD" evidence="8">
    <location>
        <begin position="155"/>
        <end position="280"/>
    </location>
</feature>
<sequence>MRCPKCSYLSYDDVQRCRNCGYDFSLATAPREVEPTVAIDPTHEPRAWEPSRRRRPGVMDAMPPAEGGPLDLPLFEDSPAPEPPPVMIPPAGPPLSVRRKVDITRPPARVDVPADVTDSRATSAAFEWSEEPTTPDMAAIVPEPAPPVAEVSDPIGPRLKAGIIDAFVLGSINLLVFWLTLRVAGVSLDEWRLLPVVPLAGFVFLLDTAYLVTFTAASGQTIGKMLSGVRVVYGDHGRVPFGHAVLRSVALLLCAIPAGLGLLPVFMDPERRGAHDRLAGTRVVPAA</sequence>